<evidence type="ECO:0000256" key="1">
    <source>
        <dbReference type="SAM" id="Phobius"/>
    </source>
</evidence>
<feature type="transmembrane region" description="Helical" evidence="1">
    <location>
        <begin position="105"/>
        <end position="124"/>
    </location>
</feature>
<reference evidence="2" key="1">
    <citation type="submission" date="2022-11" db="EMBL/GenBank/DDBJ databases">
        <title>Lacinutrix neustonica HL-RS19T sp. nov., isolated from the surface microlayer sample of brackish Lake Shihwa.</title>
        <authorList>
            <person name="Choi J.Y."/>
            <person name="Hwang C.Y."/>
        </authorList>
    </citation>
    <scope>NUCLEOTIDE SEQUENCE</scope>
    <source>
        <strain evidence="2">HL-RS19</strain>
    </source>
</reference>
<organism evidence="2 3">
    <name type="scientific">Lacinutrix neustonica</name>
    <dbReference type="NCBI Taxonomy" id="2980107"/>
    <lineage>
        <taxon>Bacteria</taxon>
        <taxon>Pseudomonadati</taxon>
        <taxon>Bacteroidota</taxon>
        <taxon>Flavobacteriia</taxon>
        <taxon>Flavobacteriales</taxon>
        <taxon>Flavobacteriaceae</taxon>
        <taxon>Lacinutrix</taxon>
    </lineage>
</organism>
<dbReference type="RefSeq" id="WP_267678492.1">
    <property type="nucleotide sequence ID" value="NZ_CP113088.1"/>
</dbReference>
<dbReference type="AlphaFoldDB" id="A0A9E8N0Y8"/>
<protein>
    <submittedName>
        <fullName evidence="2">DUF1361 domain-containing protein</fullName>
    </submittedName>
</protein>
<evidence type="ECO:0000313" key="2">
    <source>
        <dbReference type="EMBL" id="WAC03854.1"/>
    </source>
</evidence>
<gene>
    <name evidence="2" type="ORF">N7U66_07440</name>
</gene>
<evidence type="ECO:0000313" key="3">
    <source>
        <dbReference type="Proteomes" id="UP001164705"/>
    </source>
</evidence>
<sequence length="180" mass="21066">MSFFESRNVFLASIPYVITMFLSEKKDLPKTGRVFAFIVWLLFLSNALYIITDLYHLQRSTAQLIRLDTLVIITFATTGAVLFYCSLNKMMKIIKKHYKIKQEKIVVILICFLSAFGIYIGRYLRFNSWEILSNPKPLINNVLLQPKAHIKAWLFTILFGLLLSFGHFIFKRFALKKTRI</sequence>
<keyword evidence="1" id="KW-0472">Membrane</keyword>
<keyword evidence="1" id="KW-1133">Transmembrane helix</keyword>
<name>A0A9E8N0Y8_9FLAO</name>
<feature type="transmembrane region" description="Helical" evidence="1">
    <location>
        <begin position="34"/>
        <end position="52"/>
    </location>
</feature>
<dbReference type="KEGG" id="lnu:N7U66_07440"/>
<keyword evidence="1" id="KW-0812">Transmembrane</keyword>
<keyword evidence="3" id="KW-1185">Reference proteome</keyword>
<proteinExistence type="predicted"/>
<accession>A0A9E8N0Y8</accession>
<dbReference type="InterPro" id="IPR009793">
    <property type="entry name" value="DUF1361"/>
</dbReference>
<dbReference type="EMBL" id="CP113088">
    <property type="protein sequence ID" value="WAC03854.1"/>
    <property type="molecule type" value="Genomic_DNA"/>
</dbReference>
<dbReference type="Pfam" id="PF07099">
    <property type="entry name" value="DUF1361"/>
    <property type="match status" value="1"/>
</dbReference>
<feature type="transmembrane region" description="Helical" evidence="1">
    <location>
        <begin position="152"/>
        <end position="170"/>
    </location>
</feature>
<feature type="transmembrane region" description="Helical" evidence="1">
    <location>
        <begin position="64"/>
        <end position="85"/>
    </location>
</feature>
<dbReference type="Proteomes" id="UP001164705">
    <property type="component" value="Chromosome"/>
</dbReference>